<evidence type="ECO:0008006" key="9">
    <source>
        <dbReference type="Google" id="ProtNLM"/>
    </source>
</evidence>
<dbReference type="SUPFAM" id="SSF57850">
    <property type="entry name" value="RING/U-box"/>
    <property type="match status" value="1"/>
</dbReference>
<dbReference type="InterPro" id="IPR036871">
    <property type="entry name" value="PX_dom_sf"/>
</dbReference>
<dbReference type="AlphaFoldDB" id="A0AAD5M3K4"/>
<dbReference type="PANTHER" id="PTHR15710">
    <property type="entry name" value="E3 UBIQUITIN-PROTEIN LIGASE PRAJA"/>
    <property type="match status" value="1"/>
</dbReference>
<dbReference type="Gene3D" id="3.30.1520.10">
    <property type="entry name" value="Phox-like domain"/>
    <property type="match status" value="1"/>
</dbReference>
<dbReference type="Gene3D" id="3.30.40.10">
    <property type="entry name" value="Zinc/RING finger domain, C3HC4 (zinc finger)"/>
    <property type="match status" value="1"/>
</dbReference>
<keyword evidence="8" id="KW-1185">Reference proteome</keyword>
<evidence type="ECO:0000256" key="1">
    <source>
        <dbReference type="ARBA" id="ARBA00022723"/>
    </source>
</evidence>
<evidence type="ECO:0000259" key="5">
    <source>
        <dbReference type="PROSITE" id="PS50089"/>
    </source>
</evidence>
<keyword evidence="2 4" id="KW-0863">Zinc-finger</keyword>
<dbReference type="GO" id="GO:0035091">
    <property type="term" value="F:phosphatidylinositol binding"/>
    <property type="evidence" value="ECO:0007669"/>
    <property type="project" value="InterPro"/>
</dbReference>
<proteinExistence type="predicted"/>
<dbReference type="PANTHER" id="PTHR15710:SF217">
    <property type="entry name" value="E3 UBIQUITIN-PROTEIN LIGASE RDUF2"/>
    <property type="match status" value="1"/>
</dbReference>
<feature type="domain" description="RING-type" evidence="5">
    <location>
        <begin position="242"/>
        <end position="293"/>
    </location>
</feature>
<dbReference type="EMBL" id="JAKCXM010000086">
    <property type="protein sequence ID" value="KAJ0403206.1"/>
    <property type="molecule type" value="Genomic_DNA"/>
</dbReference>
<dbReference type="PROSITE" id="PS50195">
    <property type="entry name" value="PX"/>
    <property type="match status" value="1"/>
</dbReference>
<dbReference type="GO" id="GO:0061630">
    <property type="term" value="F:ubiquitin protein ligase activity"/>
    <property type="evidence" value="ECO:0007669"/>
    <property type="project" value="TreeGrafter"/>
</dbReference>
<dbReference type="InterPro" id="IPR013083">
    <property type="entry name" value="Znf_RING/FYVE/PHD"/>
</dbReference>
<dbReference type="GO" id="GO:0008270">
    <property type="term" value="F:zinc ion binding"/>
    <property type="evidence" value="ECO:0007669"/>
    <property type="project" value="UniProtKB-KW"/>
</dbReference>
<evidence type="ECO:0000256" key="3">
    <source>
        <dbReference type="ARBA" id="ARBA00022833"/>
    </source>
</evidence>
<keyword evidence="3" id="KW-0862">Zinc</keyword>
<dbReference type="InterPro" id="IPR001841">
    <property type="entry name" value="Znf_RING"/>
</dbReference>
<evidence type="ECO:0000256" key="2">
    <source>
        <dbReference type="ARBA" id="ARBA00022771"/>
    </source>
</evidence>
<evidence type="ECO:0000256" key="4">
    <source>
        <dbReference type="PROSITE-ProRule" id="PRU00175"/>
    </source>
</evidence>
<organism evidence="7 8">
    <name type="scientific">Pythium insidiosum</name>
    <name type="common">Pythiosis disease agent</name>
    <dbReference type="NCBI Taxonomy" id="114742"/>
    <lineage>
        <taxon>Eukaryota</taxon>
        <taxon>Sar</taxon>
        <taxon>Stramenopiles</taxon>
        <taxon>Oomycota</taxon>
        <taxon>Peronosporomycetes</taxon>
        <taxon>Pythiales</taxon>
        <taxon>Pythiaceae</taxon>
        <taxon>Pythium</taxon>
    </lineage>
</organism>
<feature type="domain" description="PX" evidence="6">
    <location>
        <begin position="46"/>
        <end position="210"/>
    </location>
</feature>
<dbReference type="Proteomes" id="UP001209570">
    <property type="component" value="Unassembled WGS sequence"/>
</dbReference>
<dbReference type="Pfam" id="PF13639">
    <property type="entry name" value="zf-RING_2"/>
    <property type="match status" value="1"/>
</dbReference>
<comment type="caution">
    <text evidence="7">The sequence shown here is derived from an EMBL/GenBank/DDBJ whole genome shotgun (WGS) entry which is preliminary data.</text>
</comment>
<sequence length="343" mass="39405">MTSPLTEQCLRRRAPISRSLVKCELFAESSSRRLLKARHQEFEQLHIRTAVITQPLDQEDRVAPITLYLMQIVHASLSSRDHEQRGQWVVCRRFSEFWHFRRALLEQIKAWEASLSVQEKQENEFIAMSNSLRRAFGNDFPRKHIRIDTPAIIAERRVGLQEFLQRLLTVYADASIYIEHSRQANDVSHRHMTAMCAAISEFLNVPPWQKELEAMQTLAVMALSDVDEQEMALNPEDSGYKCCICMNDDDEEATASVHLLGEDKLVRLPCSHHFHEDCILDWFSTSMTCPLCRNSVIRVKRWRGCVFEPSAARCVIVTLQLECASALGTEESSSSELGSKRLL</sequence>
<evidence type="ECO:0000313" key="8">
    <source>
        <dbReference type="Proteomes" id="UP001209570"/>
    </source>
</evidence>
<evidence type="ECO:0000259" key="6">
    <source>
        <dbReference type="PROSITE" id="PS50195"/>
    </source>
</evidence>
<protein>
    <recommendedName>
        <fullName evidence="9">RING-type domain-containing protein</fullName>
    </recommendedName>
</protein>
<reference evidence="7" key="1">
    <citation type="submission" date="2021-12" db="EMBL/GenBank/DDBJ databases">
        <title>Prjna785345.</title>
        <authorList>
            <person name="Rujirawat T."/>
            <person name="Krajaejun T."/>
        </authorList>
    </citation>
    <scope>NUCLEOTIDE SEQUENCE</scope>
    <source>
        <strain evidence="7">Pi057C3</strain>
    </source>
</reference>
<dbReference type="Pfam" id="PF00787">
    <property type="entry name" value="PX"/>
    <property type="match status" value="1"/>
</dbReference>
<dbReference type="GO" id="GO:0005737">
    <property type="term" value="C:cytoplasm"/>
    <property type="evidence" value="ECO:0007669"/>
    <property type="project" value="TreeGrafter"/>
</dbReference>
<dbReference type="SUPFAM" id="SSF64268">
    <property type="entry name" value="PX domain"/>
    <property type="match status" value="1"/>
</dbReference>
<name>A0AAD5M3K4_PYTIN</name>
<evidence type="ECO:0000313" key="7">
    <source>
        <dbReference type="EMBL" id="KAJ0403206.1"/>
    </source>
</evidence>
<accession>A0AAD5M3K4</accession>
<gene>
    <name evidence="7" type="ORF">P43SY_000014</name>
</gene>
<dbReference type="InterPro" id="IPR001683">
    <property type="entry name" value="PX_dom"/>
</dbReference>
<dbReference type="PROSITE" id="PS50089">
    <property type="entry name" value="ZF_RING_2"/>
    <property type="match status" value="1"/>
</dbReference>
<dbReference type="GO" id="GO:0016567">
    <property type="term" value="P:protein ubiquitination"/>
    <property type="evidence" value="ECO:0007669"/>
    <property type="project" value="TreeGrafter"/>
</dbReference>
<dbReference type="CDD" id="cd06093">
    <property type="entry name" value="PX_domain"/>
    <property type="match status" value="1"/>
</dbReference>
<keyword evidence="1" id="KW-0479">Metal-binding</keyword>
<dbReference type="SMART" id="SM00184">
    <property type="entry name" value="RING"/>
    <property type="match status" value="1"/>
</dbReference>